<keyword evidence="8" id="KW-0812">Transmembrane</keyword>
<dbReference type="InterPro" id="IPR003495">
    <property type="entry name" value="CobW/HypB/UreG_nucleotide-bd"/>
</dbReference>
<gene>
    <name evidence="10" type="primary">puhE</name>
    <name evidence="10" type="ORF">SIL87_15405</name>
</gene>
<feature type="transmembrane region" description="Helical" evidence="8">
    <location>
        <begin position="6"/>
        <end position="25"/>
    </location>
</feature>
<keyword evidence="2" id="KW-0378">Hydrolase</keyword>
<evidence type="ECO:0000256" key="3">
    <source>
        <dbReference type="ARBA" id="ARBA00023186"/>
    </source>
</evidence>
<dbReference type="Gene3D" id="3.30.1220.10">
    <property type="entry name" value="CobW-like, C-terminal domain"/>
    <property type="match status" value="1"/>
</dbReference>
<dbReference type="NCBIfam" id="TIGR03055">
    <property type="entry name" value="photo_alph_chp2"/>
    <property type="match status" value="1"/>
</dbReference>
<dbReference type="InterPro" id="IPR036627">
    <property type="entry name" value="CobW-likC_sf"/>
</dbReference>
<evidence type="ECO:0000256" key="7">
    <source>
        <dbReference type="SAM" id="MobiDB-lite"/>
    </source>
</evidence>
<dbReference type="InterPro" id="IPR017496">
    <property type="entry name" value="Photo_alph_chp2"/>
</dbReference>
<feature type="transmembrane region" description="Helical" evidence="8">
    <location>
        <begin position="32"/>
        <end position="52"/>
    </location>
</feature>
<dbReference type="Proteomes" id="UP001279553">
    <property type="component" value="Unassembled WGS sequence"/>
</dbReference>
<reference evidence="10 11" key="1">
    <citation type="submission" date="2023-11" db="EMBL/GenBank/DDBJ databases">
        <title>MicrobeMod: A computational toolkit for identifying prokaryotic methylation and restriction-modification with nanopore sequencing.</title>
        <authorList>
            <person name="Crits-Christoph A."/>
            <person name="Kang S.C."/>
            <person name="Lee H."/>
            <person name="Ostrov N."/>
        </authorList>
    </citation>
    <scope>NUCLEOTIDE SEQUENCE [LARGE SCALE GENOMIC DNA]</scope>
    <source>
        <strain evidence="10 11">DSMZ 700</strain>
    </source>
</reference>
<keyword evidence="8" id="KW-1133">Transmembrane helix</keyword>
<keyword evidence="11" id="KW-1185">Reference proteome</keyword>
<dbReference type="Gene3D" id="3.40.50.300">
    <property type="entry name" value="P-loop containing nucleotide triphosphate hydrolases"/>
    <property type="match status" value="1"/>
</dbReference>
<dbReference type="RefSeq" id="WP_319614989.1">
    <property type="nucleotide sequence ID" value="NZ_JAWXYB010000018.1"/>
</dbReference>
<protein>
    <submittedName>
        <fullName evidence="10">Photosynthetic complex assembly protein PuhE</fullName>
    </submittedName>
</protein>
<feature type="domain" description="CobW C-terminal" evidence="9">
    <location>
        <begin position="555"/>
        <end position="644"/>
    </location>
</feature>
<keyword evidence="1" id="KW-0547">Nucleotide-binding</keyword>
<dbReference type="SUPFAM" id="SSF52540">
    <property type="entry name" value="P-loop containing nucleoside triphosphate hydrolases"/>
    <property type="match status" value="1"/>
</dbReference>
<dbReference type="GO" id="GO:0000166">
    <property type="term" value="F:nucleotide binding"/>
    <property type="evidence" value="ECO:0007669"/>
    <property type="project" value="UniProtKB-KW"/>
</dbReference>
<dbReference type="Pfam" id="PF02492">
    <property type="entry name" value="cobW"/>
    <property type="match status" value="1"/>
</dbReference>
<evidence type="ECO:0000259" key="9">
    <source>
        <dbReference type="SMART" id="SM00833"/>
    </source>
</evidence>
<feature type="transmembrane region" description="Helical" evidence="8">
    <location>
        <begin position="183"/>
        <end position="202"/>
    </location>
</feature>
<dbReference type="SUPFAM" id="SSF90002">
    <property type="entry name" value="Hypothetical protein YjiA, C-terminal domain"/>
    <property type="match status" value="1"/>
</dbReference>
<evidence type="ECO:0000313" key="10">
    <source>
        <dbReference type="EMBL" id="MDX5932143.1"/>
    </source>
</evidence>
<dbReference type="PANTHER" id="PTHR13748:SF62">
    <property type="entry name" value="COBW DOMAIN-CONTAINING PROTEIN"/>
    <property type="match status" value="1"/>
</dbReference>
<evidence type="ECO:0000256" key="4">
    <source>
        <dbReference type="ARBA" id="ARBA00034320"/>
    </source>
</evidence>
<sequence>MSNYIIPGLFALFIWWFSTGAIIFLDGLPRPTFKWSMLGATAVFAICVIGLVKVSGETTVAAAYWAFGFGLFAWGWQEISFYMGFVTGPRTASCPENCKGWKHFGHAIQTSLWHELAIIASAALIIGLTWGQPNQVGVWTFMVLWWMHQSAKLNVFLGVRNLNEEFLPEHLNFLKSFLKRKSMNLLFPFSITISTVIGTIMFEHAGRATTGFARAGDTFIGVMMALAILEHWFLVLPLPAAKLWSWGLKSHKPAKAFDVEIVAGFLGAGKTTFMRRRLDMLGSVPAESREKTVVLVNDFSTVGIDGSLLRGQGADVVELPNGCICCTLKNDLASQLEEVVGKFAPDRVLIEPSGVADLASLIGVLERPAIAPFKRSLTVVTMIDASAFLGDYTEMQGHFSAQARLASLLIVNKTDLVSAAERDTVEETLQRLNPDARIITARYGAVPADLFATTKARKDPTAADDARALAKPAPIRHVAEHQPIPAPLAPASIAPASIAPVSISPAHDHDDHGHDHHHHDHHHDHGHDHTCTDTGCNHPDHDHGHDHAHQDALGFGSWAGTLDTIIDTDALRHVLDAAAAGEFGTIARLKGLARSGRGWVQFDIAGHRASICAFAAPADEQPRVIAIGRNLDEAGLAAAFSGCSMRLAAE</sequence>
<name>A0AAW9DSV2_ACIAO</name>
<feature type="transmembrane region" description="Helical" evidence="8">
    <location>
        <begin position="222"/>
        <end position="241"/>
    </location>
</feature>
<dbReference type="GO" id="GO:0016787">
    <property type="term" value="F:hydrolase activity"/>
    <property type="evidence" value="ECO:0007669"/>
    <property type="project" value="UniProtKB-KW"/>
</dbReference>
<dbReference type="EMBL" id="JAWXYB010000018">
    <property type="protein sequence ID" value="MDX5932143.1"/>
    <property type="molecule type" value="Genomic_DNA"/>
</dbReference>
<organism evidence="10 11">
    <name type="scientific">Acidiphilium acidophilum</name>
    <name type="common">Thiobacillus acidophilus</name>
    <dbReference type="NCBI Taxonomy" id="76588"/>
    <lineage>
        <taxon>Bacteria</taxon>
        <taxon>Pseudomonadati</taxon>
        <taxon>Pseudomonadota</taxon>
        <taxon>Alphaproteobacteria</taxon>
        <taxon>Acetobacterales</taxon>
        <taxon>Acidocellaceae</taxon>
        <taxon>Acidiphilium</taxon>
    </lineage>
</organism>
<dbReference type="PANTHER" id="PTHR13748">
    <property type="entry name" value="COBW-RELATED"/>
    <property type="match status" value="1"/>
</dbReference>
<dbReference type="Pfam" id="PF12291">
    <property type="entry name" value="DUF3623"/>
    <property type="match status" value="1"/>
</dbReference>
<keyword evidence="8" id="KW-0472">Membrane</keyword>
<evidence type="ECO:0000256" key="8">
    <source>
        <dbReference type="SAM" id="Phobius"/>
    </source>
</evidence>
<accession>A0AAW9DSV2</accession>
<evidence type="ECO:0000256" key="1">
    <source>
        <dbReference type="ARBA" id="ARBA00022741"/>
    </source>
</evidence>
<comment type="catalytic activity">
    <reaction evidence="6">
        <text>GTP + H2O = GDP + phosphate + H(+)</text>
        <dbReference type="Rhea" id="RHEA:19669"/>
        <dbReference type="ChEBI" id="CHEBI:15377"/>
        <dbReference type="ChEBI" id="CHEBI:15378"/>
        <dbReference type="ChEBI" id="CHEBI:37565"/>
        <dbReference type="ChEBI" id="CHEBI:43474"/>
        <dbReference type="ChEBI" id="CHEBI:58189"/>
    </reaction>
    <physiologicalReaction direction="left-to-right" evidence="6">
        <dbReference type="Rhea" id="RHEA:19670"/>
    </physiologicalReaction>
</comment>
<comment type="similarity">
    <text evidence="4">Belongs to the SIMIBI class G3E GTPase family. ZNG1 subfamily.</text>
</comment>
<evidence type="ECO:0000313" key="11">
    <source>
        <dbReference type="Proteomes" id="UP001279553"/>
    </source>
</evidence>
<comment type="caution">
    <text evidence="10">The sequence shown here is derived from an EMBL/GenBank/DDBJ whole genome shotgun (WGS) entry which is preliminary data.</text>
</comment>
<proteinExistence type="inferred from homology"/>
<dbReference type="InterPro" id="IPR027417">
    <property type="entry name" value="P-loop_NTPase"/>
</dbReference>
<comment type="function">
    <text evidence="5">Zinc chaperone that directly transfers zinc cofactor to target proteins, thereby activating them. Zinc is transferred from the CXCC motif in the GTPase domain to the zinc binding site in target proteins in a process requiring GTP hydrolysis.</text>
</comment>
<feature type="region of interest" description="Disordered" evidence="7">
    <location>
        <begin position="502"/>
        <end position="531"/>
    </location>
</feature>
<evidence type="ECO:0000256" key="6">
    <source>
        <dbReference type="ARBA" id="ARBA00049117"/>
    </source>
</evidence>
<evidence type="ECO:0000256" key="5">
    <source>
        <dbReference type="ARBA" id="ARBA00045658"/>
    </source>
</evidence>
<dbReference type="InterPro" id="IPR051316">
    <property type="entry name" value="Zinc-reg_GTPase_activator"/>
</dbReference>
<dbReference type="SMART" id="SM00833">
    <property type="entry name" value="CobW_C"/>
    <property type="match status" value="1"/>
</dbReference>
<dbReference type="InterPro" id="IPR011629">
    <property type="entry name" value="CobW-like_C"/>
</dbReference>
<evidence type="ECO:0000256" key="2">
    <source>
        <dbReference type="ARBA" id="ARBA00022801"/>
    </source>
</evidence>
<dbReference type="AlphaFoldDB" id="A0AAW9DSV2"/>
<feature type="transmembrane region" description="Helical" evidence="8">
    <location>
        <begin position="58"/>
        <end position="76"/>
    </location>
</feature>
<keyword evidence="3" id="KW-0143">Chaperone</keyword>
<dbReference type="GO" id="GO:0005737">
    <property type="term" value="C:cytoplasm"/>
    <property type="evidence" value="ECO:0007669"/>
    <property type="project" value="TreeGrafter"/>
</dbReference>
<dbReference type="CDD" id="cd03112">
    <property type="entry name" value="CobW-like"/>
    <property type="match status" value="1"/>
</dbReference>
<dbReference type="Pfam" id="PF07683">
    <property type="entry name" value="CobW_C"/>
    <property type="match status" value="1"/>
</dbReference>